<dbReference type="KEGG" id="ahw:NCTC11636_00421"/>
<comment type="subcellular location">
    <subcellularLocation>
        <location evidence="2">Cytoplasm</location>
    </subcellularLocation>
</comment>
<dbReference type="InterPro" id="IPR038136">
    <property type="entry name" value="CofD-like_dom_sf"/>
</dbReference>
<proteinExistence type="inferred from homology"/>
<dbReference type="GO" id="GO:0008360">
    <property type="term" value="P:regulation of cell shape"/>
    <property type="evidence" value="ECO:0007669"/>
    <property type="project" value="UniProtKB-UniRule"/>
</dbReference>
<dbReference type="GO" id="GO:0043743">
    <property type="term" value="F:LPPG:FO 2-phospho-L-lactate transferase activity"/>
    <property type="evidence" value="ECO:0007669"/>
    <property type="project" value="InterPro"/>
</dbReference>
<dbReference type="PANTHER" id="PTHR30135">
    <property type="entry name" value="UNCHARACTERIZED PROTEIN YVCK-RELATED"/>
    <property type="match status" value="1"/>
</dbReference>
<comment type="similarity">
    <text evidence="2">Belongs to the gluconeogenesis factor family.</text>
</comment>
<gene>
    <name evidence="3" type="ORF">NCTC11636_00421</name>
</gene>
<protein>
    <recommendedName>
        <fullName evidence="2">Putative gluconeogenesis factor</fullName>
    </recommendedName>
</protein>
<keyword evidence="3" id="KW-0808">Transferase</keyword>
<comment type="function">
    <text evidence="2">Required for morphogenesis under gluconeogenic growth conditions.</text>
</comment>
<evidence type="ECO:0000313" key="4">
    <source>
        <dbReference type="Proteomes" id="UP000266895"/>
    </source>
</evidence>
<organism evidence="3 4">
    <name type="scientific">Actinomyces howellii</name>
    <dbReference type="NCBI Taxonomy" id="52771"/>
    <lineage>
        <taxon>Bacteria</taxon>
        <taxon>Bacillati</taxon>
        <taxon>Actinomycetota</taxon>
        <taxon>Actinomycetes</taxon>
        <taxon>Actinomycetales</taxon>
        <taxon>Actinomycetaceae</taxon>
        <taxon>Actinomyces</taxon>
    </lineage>
</organism>
<keyword evidence="1 2" id="KW-0963">Cytoplasm</keyword>
<dbReference type="GO" id="GO:0005737">
    <property type="term" value="C:cytoplasm"/>
    <property type="evidence" value="ECO:0007669"/>
    <property type="project" value="UniProtKB-SubCell"/>
</dbReference>
<keyword evidence="4" id="KW-1185">Reference proteome</keyword>
<dbReference type="Gene3D" id="3.40.50.10680">
    <property type="entry name" value="CofD-like domains"/>
    <property type="match status" value="1"/>
</dbReference>
<dbReference type="EMBL" id="LR134350">
    <property type="protein sequence ID" value="VEG26240.1"/>
    <property type="molecule type" value="Genomic_DNA"/>
</dbReference>
<dbReference type="Proteomes" id="UP000266895">
    <property type="component" value="Chromosome"/>
</dbReference>
<dbReference type="SUPFAM" id="SSF142338">
    <property type="entry name" value="CofD-like"/>
    <property type="match status" value="1"/>
</dbReference>
<reference evidence="3 4" key="1">
    <citation type="submission" date="2018-12" db="EMBL/GenBank/DDBJ databases">
        <authorList>
            <consortium name="Pathogen Informatics"/>
        </authorList>
    </citation>
    <scope>NUCLEOTIDE SEQUENCE [LARGE SCALE GENOMIC DNA]</scope>
    <source>
        <strain evidence="3 4">NCTC11636</strain>
    </source>
</reference>
<evidence type="ECO:0000313" key="3">
    <source>
        <dbReference type="EMBL" id="VEG26240.1"/>
    </source>
</evidence>
<evidence type="ECO:0000256" key="1">
    <source>
        <dbReference type="ARBA" id="ARBA00022490"/>
    </source>
</evidence>
<dbReference type="OrthoDB" id="9783842at2"/>
<evidence type="ECO:0000256" key="2">
    <source>
        <dbReference type="HAMAP-Rule" id="MF_00973"/>
    </source>
</evidence>
<dbReference type="InterPro" id="IPR002882">
    <property type="entry name" value="CofD"/>
</dbReference>
<dbReference type="Pfam" id="PF01933">
    <property type="entry name" value="CofD"/>
    <property type="match status" value="1"/>
</dbReference>
<dbReference type="AlphaFoldDB" id="A0A3S4SLM6"/>
<accession>A0A3S4SLM6</accession>
<dbReference type="PANTHER" id="PTHR30135:SF3">
    <property type="entry name" value="GLUCONEOGENESIS FACTOR-RELATED"/>
    <property type="match status" value="1"/>
</dbReference>
<dbReference type="RefSeq" id="WP_126381636.1">
    <property type="nucleotide sequence ID" value="NZ_LR134350.1"/>
</dbReference>
<dbReference type="InterPro" id="IPR010119">
    <property type="entry name" value="Gluconeogen_factor"/>
</dbReference>
<sequence length="341" mass="36061">MSNHATIDSSGWPRRGAEGPAVVALGGGHGLSATLRALRHVSHRLTAVVTVADDGGSSGRLREEFGCLPPGDLRMALAALTDDSEWGLTWRDVLQHRFAGAGELDNHALGNLLILALWQLLGDEVAGLAWVGRLLGIHGRVVPMSASPLVIEADIVNGADRRRVSGQVAVATTRGRMENVGVVPADADAHPEAVRAIDEADWVVLGPGSWYTSVLPHLILPAMHRSLVSTPARKAVVLNLSEQTGETEGMSAADHLRVLAEYAPDLRLDVVIADPSAVEDIEDLQGVAQGLGAVLVLRQVRTSETLCHHDPLRLAAAFRDAFDGAVGDVGEPRPAHDENPA</sequence>
<name>A0A3S4SLM6_9ACTO</name>
<dbReference type="CDD" id="cd07187">
    <property type="entry name" value="YvcK_like"/>
    <property type="match status" value="1"/>
</dbReference>
<dbReference type="HAMAP" id="MF_00973">
    <property type="entry name" value="Gluconeogen_factor"/>
    <property type="match status" value="1"/>
</dbReference>
<dbReference type="NCBIfam" id="TIGR01826">
    <property type="entry name" value="CofD_related"/>
    <property type="match status" value="1"/>
</dbReference>